<dbReference type="PANTHER" id="PTHR10878">
    <property type="entry name" value="SEGMENT POLARITY PROTEIN DISHEVELLED"/>
    <property type="match status" value="1"/>
</dbReference>
<dbReference type="PROSITE" id="PS50841">
    <property type="entry name" value="DIX"/>
    <property type="match status" value="1"/>
</dbReference>
<feature type="region of interest" description="Disordered" evidence="7">
    <location>
        <begin position="574"/>
        <end position="593"/>
    </location>
</feature>
<dbReference type="Pfam" id="PF00307">
    <property type="entry name" value="CH"/>
    <property type="match status" value="1"/>
</dbReference>
<feature type="compositionally biased region" description="Low complexity" evidence="7">
    <location>
        <begin position="513"/>
        <end position="529"/>
    </location>
</feature>
<dbReference type="PROSITE" id="PS50021">
    <property type="entry name" value="CH"/>
    <property type="match status" value="1"/>
</dbReference>
<dbReference type="AlphaFoldDB" id="R7V5T4"/>
<evidence type="ECO:0000259" key="8">
    <source>
        <dbReference type="PROSITE" id="PS50021"/>
    </source>
</evidence>
<evidence type="ECO:0008006" key="13">
    <source>
        <dbReference type="Google" id="ProtNLM"/>
    </source>
</evidence>
<dbReference type="SMART" id="SM00033">
    <property type="entry name" value="CH"/>
    <property type="match status" value="1"/>
</dbReference>
<keyword evidence="2" id="KW-0217">Developmental protein</keyword>
<dbReference type="InterPro" id="IPR001158">
    <property type="entry name" value="DIX"/>
</dbReference>
<comment type="subcellular location">
    <subcellularLocation>
        <location evidence="1">Cytoplasm</location>
    </subcellularLocation>
</comment>
<proteinExistence type="predicted"/>
<dbReference type="EMBL" id="KB296524">
    <property type="protein sequence ID" value="ELU11676.1"/>
    <property type="molecule type" value="Genomic_DNA"/>
</dbReference>
<keyword evidence="6" id="KW-0175">Coiled coil</keyword>
<dbReference type="InterPro" id="IPR029071">
    <property type="entry name" value="Ubiquitin-like_domsf"/>
</dbReference>
<feature type="region of interest" description="Disordered" evidence="7">
    <location>
        <begin position="498"/>
        <end position="530"/>
    </location>
</feature>
<name>R7V5T4_CAPTE</name>
<organism evidence="10">
    <name type="scientific">Capitella teleta</name>
    <name type="common">Polychaete worm</name>
    <dbReference type="NCBI Taxonomy" id="283909"/>
    <lineage>
        <taxon>Eukaryota</taxon>
        <taxon>Metazoa</taxon>
        <taxon>Spiralia</taxon>
        <taxon>Lophotrochozoa</taxon>
        <taxon>Annelida</taxon>
        <taxon>Polychaeta</taxon>
        <taxon>Sedentaria</taxon>
        <taxon>Scolecida</taxon>
        <taxon>Capitellidae</taxon>
        <taxon>Capitella</taxon>
    </lineage>
</organism>
<evidence type="ECO:0000256" key="6">
    <source>
        <dbReference type="SAM" id="Coils"/>
    </source>
</evidence>
<sequence>MASTNDRSTDDCRNLSEQVNAYVAWLNAKLKRKPGCRPVQDLKTDLHDGVALIHLIDVVAEEQLEGVSLCPSSREEKLANLEAVIAFMTRKRIRMHHTTAQGKAPYPLITLPNCASATDIVEGNLKAVMRLILALAAHFSPRSVRQSSSASSTPVKNPEPSMTSIAQNAAVTLADARRDAASTAQTRPRRPRQLKKDIPRSSDTSSDSDHPPPAVYPPVLYPRKEAARESASPRSHRHLDFSGLPQSQSHGDLSGAAECGEEVSQSFVSHIQEEHSDLNADLSVTKHALLQLQSLLLNDCSEEGAASSCPMASDDLESQVVLLRSQLMQAEEAGRQAREDLSRVTQECMQLQASKSNLTRPFLSHALIGGSRPMTTLERRCHEQEEAFLAMKSDLLRAGFCRQGLETTKDDLQAKLEDKDSIVMDLRREMAKKEREIDELKAHFRFYQQEKEGTAHDLRAQIQHLHSRLQRVGDAELALSTRMSSQDRKMSCLEGRLIQGPDAAPGAPGGSAGSPARPPSAHSAYSASSDEMHVVRESLRNLRSNIPLRDDSGQHSAMDALEASISALVEQLSESDSSHHYHHRSPSTSGYGTRKDLPTKVLYFTEHSVTPFMCAVPKRIDEVRLRDIKLLFDKRCQYRYHFKAQDPEFGTVKEEIIADDALVPSFEGKIIAWVEEDRE</sequence>
<dbReference type="Gene3D" id="1.10.418.10">
    <property type="entry name" value="Calponin-like domain"/>
    <property type="match status" value="1"/>
</dbReference>
<dbReference type="InterPro" id="IPR038207">
    <property type="entry name" value="DIX_dom_sf"/>
</dbReference>
<accession>R7V5T4</accession>
<evidence type="ECO:0000313" key="10">
    <source>
        <dbReference type="EMBL" id="ELU11676.1"/>
    </source>
</evidence>
<evidence type="ECO:0000313" key="12">
    <source>
        <dbReference type="Proteomes" id="UP000014760"/>
    </source>
</evidence>
<evidence type="ECO:0000256" key="4">
    <source>
        <dbReference type="ARBA" id="ARBA00022687"/>
    </source>
</evidence>
<evidence type="ECO:0000259" key="9">
    <source>
        <dbReference type="PROSITE" id="PS50841"/>
    </source>
</evidence>
<dbReference type="PANTHER" id="PTHR10878:SF22">
    <property type="entry name" value="DIXIN"/>
    <property type="match status" value="1"/>
</dbReference>
<feature type="compositionally biased region" description="Pro residues" evidence="7">
    <location>
        <begin position="211"/>
        <end position="220"/>
    </location>
</feature>
<dbReference type="EMBL" id="AMQN01005678">
    <property type="status" value="NOT_ANNOTATED_CDS"/>
    <property type="molecule type" value="Genomic_DNA"/>
</dbReference>
<protein>
    <recommendedName>
        <fullName evidence="13">DIX domain-containing protein</fullName>
    </recommendedName>
</protein>
<dbReference type="InterPro" id="IPR001715">
    <property type="entry name" value="CH_dom"/>
</dbReference>
<feature type="region of interest" description="Disordered" evidence="7">
    <location>
        <begin position="175"/>
        <end position="255"/>
    </location>
</feature>
<evidence type="ECO:0000256" key="7">
    <source>
        <dbReference type="SAM" id="MobiDB-lite"/>
    </source>
</evidence>
<keyword evidence="3" id="KW-0963">Cytoplasm</keyword>
<evidence type="ECO:0000256" key="5">
    <source>
        <dbReference type="PROSITE-ProRule" id="PRU00069"/>
    </source>
</evidence>
<dbReference type="SUPFAM" id="SSF47576">
    <property type="entry name" value="Calponin-homology domain, CH-domain"/>
    <property type="match status" value="1"/>
</dbReference>
<feature type="coiled-coil region" evidence="6">
    <location>
        <begin position="313"/>
        <end position="347"/>
    </location>
</feature>
<keyword evidence="4 5" id="KW-0879">Wnt signaling pathway</keyword>
<reference evidence="12" key="1">
    <citation type="submission" date="2012-12" db="EMBL/GenBank/DDBJ databases">
        <authorList>
            <person name="Hellsten U."/>
            <person name="Grimwood J."/>
            <person name="Chapman J.A."/>
            <person name="Shapiro H."/>
            <person name="Aerts A."/>
            <person name="Otillar R.P."/>
            <person name="Terry A.Y."/>
            <person name="Boore J.L."/>
            <person name="Simakov O."/>
            <person name="Marletaz F."/>
            <person name="Cho S.-J."/>
            <person name="Edsinger-Gonzales E."/>
            <person name="Havlak P."/>
            <person name="Kuo D.-H."/>
            <person name="Larsson T."/>
            <person name="Lv J."/>
            <person name="Arendt D."/>
            <person name="Savage R."/>
            <person name="Osoegawa K."/>
            <person name="de Jong P."/>
            <person name="Lindberg D.R."/>
            <person name="Seaver E.C."/>
            <person name="Weisblat D.A."/>
            <person name="Putnam N.H."/>
            <person name="Grigoriev I.V."/>
            <person name="Rokhsar D.S."/>
        </authorList>
    </citation>
    <scope>NUCLEOTIDE SEQUENCE</scope>
    <source>
        <strain evidence="12">I ESC-2004</strain>
    </source>
</reference>
<dbReference type="GO" id="GO:0005829">
    <property type="term" value="C:cytosol"/>
    <property type="evidence" value="ECO:0007669"/>
    <property type="project" value="TreeGrafter"/>
</dbReference>
<reference evidence="10 12" key="2">
    <citation type="journal article" date="2013" name="Nature">
        <title>Insights into bilaterian evolution from three spiralian genomes.</title>
        <authorList>
            <person name="Simakov O."/>
            <person name="Marletaz F."/>
            <person name="Cho S.J."/>
            <person name="Edsinger-Gonzales E."/>
            <person name="Havlak P."/>
            <person name="Hellsten U."/>
            <person name="Kuo D.H."/>
            <person name="Larsson T."/>
            <person name="Lv J."/>
            <person name="Arendt D."/>
            <person name="Savage R."/>
            <person name="Osoegawa K."/>
            <person name="de Jong P."/>
            <person name="Grimwood J."/>
            <person name="Chapman J.A."/>
            <person name="Shapiro H."/>
            <person name="Aerts A."/>
            <person name="Otillar R.P."/>
            <person name="Terry A.Y."/>
            <person name="Boore J.L."/>
            <person name="Grigoriev I.V."/>
            <person name="Lindberg D.R."/>
            <person name="Seaver E.C."/>
            <person name="Weisblat D.A."/>
            <person name="Putnam N.H."/>
            <person name="Rokhsar D.S."/>
        </authorList>
    </citation>
    <scope>NUCLEOTIDE SEQUENCE</scope>
    <source>
        <strain evidence="10 12">I ESC-2004</strain>
    </source>
</reference>
<dbReference type="GO" id="GO:0060070">
    <property type="term" value="P:canonical Wnt signaling pathway"/>
    <property type="evidence" value="ECO:0007669"/>
    <property type="project" value="TreeGrafter"/>
</dbReference>
<dbReference type="EnsemblMetazoa" id="CapteT226356">
    <property type="protein sequence ID" value="CapteP226356"/>
    <property type="gene ID" value="CapteG226356"/>
</dbReference>
<dbReference type="SUPFAM" id="SSF54236">
    <property type="entry name" value="Ubiquitin-like"/>
    <property type="match status" value="1"/>
</dbReference>
<feature type="coiled-coil region" evidence="6">
    <location>
        <begin position="409"/>
        <end position="450"/>
    </location>
</feature>
<evidence type="ECO:0000256" key="3">
    <source>
        <dbReference type="ARBA" id="ARBA00022490"/>
    </source>
</evidence>
<dbReference type="Proteomes" id="UP000014760">
    <property type="component" value="Unassembled WGS sequence"/>
</dbReference>
<feature type="domain" description="DIX" evidence="9">
    <location>
        <begin position="596"/>
        <end position="678"/>
    </location>
</feature>
<evidence type="ECO:0000313" key="11">
    <source>
        <dbReference type="EnsemblMetazoa" id="CapteP226356"/>
    </source>
</evidence>
<feature type="domain" description="Calponin-homology (CH)" evidence="8">
    <location>
        <begin position="16"/>
        <end position="140"/>
    </location>
</feature>
<reference evidence="11" key="3">
    <citation type="submission" date="2015-06" db="UniProtKB">
        <authorList>
            <consortium name="EnsemblMetazoa"/>
        </authorList>
    </citation>
    <scope>IDENTIFICATION</scope>
</reference>
<dbReference type="STRING" id="283909.R7V5T4"/>
<dbReference type="SMART" id="SM00021">
    <property type="entry name" value="DAX"/>
    <property type="match status" value="1"/>
</dbReference>
<dbReference type="Gene3D" id="2.40.240.130">
    <property type="match status" value="1"/>
</dbReference>
<keyword evidence="12" id="KW-1185">Reference proteome</keyword>
<dbReference type="HOGENOM" id="CLU_025678_0_0_1"/>
<dbReference type="InterPro" id="IPR015506">
    <property type="entry name" value="Dsh/Dvl-rel"/>
</dbReference>
<dbReference type="Pfam" id="PF00778">
    <property type="entry name" value="DIX"/>
    <property type="match status" value="1"/>
</dbReference>
<gene>
    <name evidence="10" type="ORF">CAPTEDRAFT_226356</name>
</gene>
<dbReference type="OMA" id="ISWVNSQ"/>
<evidence type="ECO:0000256" key="1">
    <source>
        <dbReference type="ARBA" id="ARBA00004496"/>
    </source>
</evidence>
<dbReference type="OrthoDB" id="30551at2759"/>
<evidence type="ECO:0000256" key="2">
    <source>
        <dbReference type="ARBA" id="ARBA00022473"/>
    </source>
</evidence>
<dbReference type="InterPro" id="IPR036872">
    <property type="entry name" value="CH_dom_sf"/>
</dbReference>